<dbReference type="Gene3D" id="3.40.50.150">
    <property type="entry name" value="Vaccinia Virus protein VP39"/>
    <property type="match status" value="1"/>
</dbReference>
<dbReference type="EMBL" id="JADYXP020000017">
    <property type="protein sequence ID" value="KAL0107281.1"/>
    <property type="molecule type" value="Genomic_DNA"/>
</dbReference>
<comment type="caution">
    <text evidence="1">The sequence shown here is derived from an EMBL/GenBank/DDBJ whole genome shotgun (WGS) entry which is preliminary data.</text>
</comment>
<accession>A0AAW2EYK3</accession>
<dbReference type="PANTHER" id="PTHR12890:SF0">
    <property type="entry name" value="PROTEIN-L-HISTIDINE N-PROS-METHYLTRANSFERASE"/>
    <property type="match status" value="1"/>
</dbReference>
<dbReference type="AlphaFoldDB" id="A0AAW2EYK3"/>
<dbReference type="GO" id="GO:0106370">
    <property type="term" value="F:protein-L-histidine N-pros-methyltransferase activity"/>
    <property type="evidence" value="ECO:0007669"/>
    <property type="project" value="InterPro"/>
</dbReference>
<dbReference type="Proteomes" id="UP001430953">
    <property type="component" value="Unassembled WGS sequence"/>
</dbReference>
<evidence type="ECO:0008006" key="3">
    <source>
        <dbReference type="Google" id="ProtNLM"/>
    </source>
</evidence>
<dbReference type="InterPro" id="IPR007884">
    <property type="entry name" value="METL9"/>
</dbReference>
<evidence type="ECO:0000313" key="1">
    <source>
        <dbReference type="EMBL" id="KAL0107281.1"/>
    </source>
</evidence>
<dbReference type="PANTHER" id="PTHR12890">
    <property type="entry name" value="DREV PROTEIN"/>
    <property type="match status" value="1"/>
</dbReference>
<dbReference type="CDD" id="cd02440">
    <property type="entry name" value="AdoMet_MTases"/>
    <property type="match status" value="1"/>
</dbReference>
<name>A0AAW2EYK3_9HYME</name>
<gene>
    <name evidence="1" type="ORF">PUN28_015663</name>
</gene>
<sequence>MAGADETQVIRCAYGCQDTTCNATEVGESGDGTTASRTVRSYRPHGSLARVLYDKRKADEWLAAYDKRKWYRVDKTKIREDLLNLWVPLGTGSNADQPDKATEIFLVRSAERSDSLPLQAWHSLARSALSWFISRTSINGLLGRGSMHVFSSEQFQKLMDASGFTGPWHSLVDLGAGDGATTAHVAHLFEKVYATDISPPMRWALARRKFTVLDVERWHQEAGPYNVILCLNLLDRCDRPNTLLKLLKTSLAPGGRLVVALVLPFSPYVEVGERGSHKPSEYLPVRGSGLEIQIASMIDRVFAPVGLRCLVWSKLPYLCEGDLGQSYYFLDDVIFVLEAEPVNARSCELAANDGVPLRNNC</sequence>
<organism evidence="1 2">
    <name type="scientific">Cardiocondyla obscurior</name>
    <dbReference type="NCBI Taxonomy" id="286306"/>
    <lineage>
        <taxon>Eukaryota</taxon>
        <taxon>Metazoa</taxon>
        <taxon>Ecdysozoa</taxon>
        <taxon>Arthropoda</taxon>
        <taxon>Hexapoda</taxon>
        <taxon>Insecta</taxon>
        <taxon>Pterygota</taxon>
        <taxon>Neoptera</taxon>
        <taxon>Endopterygota</taxon>
        <taxon>Hymenoptera</taxon>
        <taxon>Apocrita</taxon>
        <taxon>Aculeata</taxon>
        <taxon>Formicoidea</taxon>
        <taxon>Formicidae</taxon>
        <taxon>Myrmicinae</taxon>
        <taxon>Cardiocondyla</taxon>
    </lineage>
</organism>
<dbReference type="Pfam" id="PF05219">
    <property type="entry name" value="DREV"/>
    <property type="match status" value="1"/>
</dbReference>
<keyword evidence="2" id="KW-1185">Reference proteome</keyword>
<evidence type="ECO:0000313" key="2">
    <source>
        <dbReference type="Proteomes" id="UP001430953"/>
    </source>
</evidence>
<protein>
    <recommendedName>
        <fullName evidence="3">Methyltransferase-like protein 9</fullName>
    </recommendedName>
</protein>
<reference evidence="1 2" key="1">
    <citation type="submission" date="2023-03" db="EMBL/GenBank/DDBJ databases">
        <title>High recombination rates correlate with genetic variation in Cardiocondyla obscurior ants.</title>
        <authorList>
            <person name="Errbii M."/>
        </authorList>
    </citation>
    <scope>NUCLEOTIDE SEQUENCE [LARGE SCALE GENOMIC DNA]</scope>
    <source>
        <strain evidence="1">Alpha-2009</strain>
        <tissue evidence="1">Whole body</tissue>
    </source>
</reference>
<proteinExistence type="predicted"/>
<dbReference type="InterPro" id="IPR029063">
    <property type="entry name" value="SAM-dependent_MTases_sf"/>
</dbReference>
<dbReference type="SUPFAM" id="SSF53335">
    <property type="entry name" value="S-adenosyl-L-methionine-dependent methyltransferases"/>
    <property type="match status" value="1"/>
</dbReference>